<evidence type="ECO:0000313" key="1">
    <source>
        <dbReference type="EMBL" id="MEU2267552.1"/>
    </source>
</evidence>
<dbReference type="EMBL" id="JBEYBN010000016">
    <property type="protein sequence ID" value="MEU2267552.1"/>
    <property type="molecule type" value="Genomic_DNA"/>
</dbReference>
<protein>
    <submittedName>
        <fullName evidence="1">Uncharacterized protein</fullName>
    </submittedName>
</protein>
<organism evidence="1 2">
    <name type="scientific">Streptomyces olindensis</name>
    <dbReference type="NCBI Taxonomy" id="358823"/>
    <lineage>
        <taxon>Bacteria</taxon>
        <taxon>Bacillati</taxon>
        <taxon>Actinomycetota</taxon>
        <taxon>Actinomycetes</taxon>
        <taxon>Kitasatosporales</taxon>
        <taxon>Streptomycetaceae</taxon>
        <taxon>Streptomyces</taxon>
    </lineage>
</organism>
<accession>A0ABV2XU55</accession>
<evidence type="ECO:0000313" key="2">
    <source>
        <dbReference type="Proteomes" id="UP001550603"/>
    </source>
</evidence>
<comment type="caution">
    <text evidence="1">The sequence shown here is derived from an EMBL/GenBank/DDBJ whole genome shotgun (WGS) entry which is preliminary data.</text>
</comment>
<keyword evidence="2" id="KW-1185">Reference proteome</keyword>
<dbReference type="Proteomes" id="UP001550603">
    <property type="component" value="Unassembled WGS sequence"/>
</dbReference>
<gene>
    <name evidence="1" type="ORF">ABZ568_14270</name>
</gene>
<name>A0ABV2XU55_9ACTN</name>
<proteinExistence type="predicted"/>
<reference evidence="1 2" key="1">
    <citation type="submission" date="2024-06" db="EMBL/GenBank/DDBJ databases">
        <title>The Natural Products Discovery Center: Release of the First 8490 Sequenced Strains for Exploring Actinobacteria Biosynthetic Diversity.</title>
        <authorList>
            <person name="Kalkreuter E."/>
            <person name="Kautsar S.A."/>
            <person name="Yang D."/>
            <person name="Bader C.D."/>
            <person name="Teijaro C.N."/>
            <person name="Fluegel L."/>
            <person name="Davis C.M."/>
            <person name="Simpson J.R."/>
            <person name="Lauterbach L."/>
            <person name="Steele A.D."/>
            <person name="Gui C."/>
            <person name="Meng S."/>
            <person name="Li G."/>
            <person name="Viehrig K."/>
            <person name="Ye F."/>
            <person name="Su P."/>
            <person name="Kiefer A.F."/>
            <person name="Nichols A."/>
            <person name="Cepeda A.J."/>
            <person name="Yan W."/>
            <person name="Fan B."/>
            <person name="Jiang Y."/>
            <person name="Adhikari A."/>
            <person name="Zheng C.-J."/>
            <person name="Schuster L."/>
            <person name="Cowan T.M."/>
            <person name="Smanski M.J."/>
            <person name="Chevrette M.G."/>
            <person name="De Carvalho L.P.S."/>
            <person name="Shen B."/>
        </authorList>
    </citation>
    <scope>NUCLEOTIDE SEQUENCE [LARGE SCALE GENOMIC DNA]</scope>
    <source>
        <strain evidence="1 2">NPDC019583</strain>
    </source>
</reference>
<dbReference type="RefSeq" id="WP_359788677.1">
    <property type="nucleotide sequence ID" value="NZ_JBEYBN010000016.1"/>
</dbReference>
<sequence length="222" mass="24430">MRRPVGDAYVLLRDAVGELEALWLADVRRADDIPIGEILARHGLRDDVTTSRYRVVHNTFNDRGGVFVRFVGDETTGRDGDGVPRRELVVGERHCVPHEEFDAFRRDAVAGNVALLKTTIDAASASDLYPLYDALLKAFGERAPRTRAVMRAPLQCVTCLRAYSPHLIHMRDLKREGTPMGGTVSSAEGARQVARALAMTACLDCGGEIAVWVYDPRAAGER</sequence>